<organism evidence="1 2">
    <name type="scientific">Pseudotamlana agarivorans</name>
    <dbReference type="NCBI Taxonomy" id="481183"/>
    <lineage>
        <taxon>Bacteria</taxon>
        <taxon>Pseudomonadati</taxon>
        <taxon>Bacteroidota</taxon>
        <taxon>Flavobacteriia</taxon>
        <taxon>Flavobacteriales</taxon>
        <taxon>Flavobacteriaceae</taxon>
        <taxon>Pseudotamlana</taxon>
    </lineage>
</organism>
<protein>
    <submittedName>
        <fullName evidence="1">Gluconate 2-dehydrogenase subunit 3 family protein</fullName>
    </submittedName>
</protein>
<sequence>MNRRTALKNLTKGIGFAVATPTIMHLLASCQNQTETWKPLFLSEEEKHLVIQLTDLFIPKTDTPGAVEINTPQFLDSMYQEVETTQNQEHFKKGAQLFASAFQKKSNKAVLEGTKEDFKPLLDEYFSLSPEETKALMRQQKQNMKDLAASEMEKFSMYKFLLSTRYYAIFGYCTSEEIGENVLAYDPIPGMQQGCVSVEEISQGRAWSL</sequence>
<dbReference type="Proteomes" id="UP001647509">
    <property type="component" value="Unassembled WGS sequence"/>
</dbReference>
<evidence type="ECO:0000313" key="2">
    <source>
        <dbReference type="Proteomes" id="UP001647509"/>
    </source>
</evidence>
<accession>A0ACC5U931</accession>
<name>A0ACC5U931_9FLAO</name>
<gene>
    <name evidence="1" type="ORF">KO493_08805</name>
</gene>
<proteinExistence type="predicted"/>
<dbReference type="EMBL" id="JAHKPD010000012">
    <property type="protein sequence ID" value="MBU2950795.1"/>
    <property type="molecule type" value="Genomic_DNA"/>
</dbReference>
<reference evidence="1" key="1">
    <citation type="submission" date="2021-05" db="EMBL/GenBank/DDBJ databases">
        <title>Draft genomes of bacteria isolated from model marine particles.</title>
        <authorList>
            <person name="Datta M.S."/>
            <person name="Schwartzman J.A."/>
            <person name="Enke T.N."/>
            <person name="Saavedra J."/>
            <person name="Cermak N."/>
            <person name="Cordero O.X."/>
        </authorList>
    </citation>
    <scope>NUCLEOTIDE SEQUENCE</scope>
    <source>
        <strain evidence="1">I2M19</strain>
    </source>
</reference>
<evidence type="ECO:0000313" key="1">
    <source>
        <dbReference type="EMBL" id="MBU2950795.1"/>
    </source>
</evidence>
<keyword evidence="2" id="KW-1185">Reference proteome</keyword>
<comment type="caution">
    <text evidence="1">The sequence shown here is derived from an EMBL/GenBank/DDBJ whole genome shotgun (WGS) entry which is preliminary data.</text>
</comment>